<dbReference type="InterPro" id="IPR025129">
    <property type="entry name" value="DUF4055"/>
</dbReference>
<feature type="region of interest" description="Disordered" evidence="1">
    <location>
        <begin position="446"/>
        <end position="468"/>
    </location>
</feature>
<reference evidence="3" key="1">
    <citation type="submission" date="2016-09" db="EMBL/GenBank/DDBJ databases">
        <authorList>
            <person name="Capua I."/>
            <person name="De Benedictis P."/>
            <person name="Joannis T."/>
            <person name="Lombin L.H."/>
            <person name="Cattoli G."/>
        </authorList>
    </citation>
    <scope>NUCLEOTIDE SEQUENCE</scope>
    <source>
        <strain evidence="3">B9</strain>
    </source>
</reference>
<sequence length="468" mass="51880">MEKPRTVRTPSQAAEAMAQNWQLIDALMVGTSAMRVATKAFMPQWPNEPDGSYQDRVKTATLFPAFSRTVEVLSSKPFSKPLTLSDDVPDRIKEWSEDIDLQGRNLHAFADSISTDALARGIAGILVDHPPVKGARTKADEKKIGARPYFVQISYKDVLGWKSKRINGVETLTQLRLLESAIVEDGPFHEKLVEQVRVLYPGKWETWQERTPKEGGEKRWVKVDDGTTSLKKIPFIPVYGKRTGFMMGEPPLLELAHMNVEHWQSKSDQQTILHIARVPILFAKMLGEANIVVGGSSAVQSDSEHGDLKYVEHSGKAIEAGRLSLLDLEDRMRQIGAELLVIKPGNTSITQTLADNEPGMCALQRIAQGLEDALDSALQLMAEWVGEGKGGHVQLFKDYGVHSLSEASMTLLREMNVDGTLSDELLFIEAQRRGLVSPDITWEDEKGRIAQNRPKAREATKPSNPAAG</sequence>
<proteinExistence type="predicted"/>
<feature type="domain" description="DUF4055" evidence="2">
    <location>
        <begin position="251"/>
        <end position="384"/>
    </location>
</feature>
<accession>A0A1K0IEC6</accession>
<dbReference type="AlphaFoldDB" id="A0A1K0IEC6"/>
<evidence type="ECO:0000313" key="3">
    <source>
        <dbReference type="EMBL" id="SCU75532.1"/>
    </source>
</evidence>
<dbReference type="RefSeq" id="WP_340524091.1">
    <property type="nucleotide sequence ID" value="NZ_FMSH01000154.1"/>
</dbReference>
<gene>
    <name evidence="3" type="ORF">CNECB9_2370106</name>
</gene>
<evidence type="ECO:0000259" key="2">
    <source>
        <dbReference type="Pfam" id="PF13264"/>
    </source>
</evidence>
<dbReference type="EMBL" id="FMSH01000154">
    <property type="protein sequence ID" value="SCU75532.1"/>
    <property type="molecule type" value="Genomic_DNA"/>
</dbReference>
<protein>
    <recommendedName>
        <fullName evidence="2">DUF4055 domain-containing protein</fullName>
    </recommendedName>
</protein>
<evidence type="ECO:0000256" key="1">
    <source>
        <dbReference type="SAM" id="MobiDB-lite"/>
    </source>
</evidence>
<organism evidence="3">
    <name type="scientific">Cupriavidus necator</name>
    <name type="common">Alcaligenes eutrophus</name>
    <name type="synonym">Ralstonia eutropha</name>
    <dbReference type="NCBI Taxonomy" id="106590"/>
    <lineage>
        <taxon>Bacteria</taxon>
        <taxon>Pseudomonadati</taxon>
        <taxon>Pseudomonadota</taxon>
        <taxon>Betaproteobacteria</taxon>
        <taxon>Burkholderiales</taxon>
        <taxon>Burkholderiaceae</taxon>
        <taxon>Cupriavidus</taxon>
    </lineage>
</organism>
<name>A0A1K0IEC6_CUPNE</name>
<dbReference type="Pfam" id="PF13264">
    <property type="entry name" value="DUF4055"/>
    <property type="match status" value="1"/>
</dbReference>